<dbReference type="Gramene" id="PRQ45739">
    <property type="protein sequence ID" value="PRQ45739"/>
    <property type="gene ID" value="RchiOBHm_Chr3g0494921"/>
</dbReference>
<proteinExistence type="predicted"/>
<evidence type="ECO:0000313" key="1">
    <source>
        <dbReference type="EMBL" id="PRQ45739.1"/>
    </source>
</evidence>
<name>A0A2P6RH40_ROSCH</name>
<sequence length="107" mass="11784">MNSKNSVAKQLGLDVDPNLNHSFPSMVTRNRTLLYRKYKDALKTVCSLVSSSASASTSSSVCGSVIKLSLLMHKNRSYALLSTEDPGVLNWKCGMHGLLELTYIQFN</sequence>
<comment type="caution">
    <text evidence="1">The sequence shown here is derived from an EMBL/GenBank/DDBJ whole genome shotgun (WGS) entry which is preliminary data.</text>
</comment>
<organism evidence="1 2">
    <name type="scientific">Rosa chinensis</name>
    <name type="common">China rose</name>
    <dbReference type="NCBI Taxonomy" id="74649"/>
    <lineage>
        <taxon>Eukaryota</taxon>
        <taxon>Viridiplantae</taxon>
        <taxon>Streptophyta</taxon>
        <taxon>Embryophyta</taxon>
        <taxon>Tracheophyta</taxon>
        <taxon>Spermatophyta</taxon>
        <taxon>Magnoliopsida</taxon>
        <taxon>eudicotyledons</taxon>
        <taxon>Gunneridae</taxon>
        <taxon>Pentapetalae</taxon>
        <taxon>rosids</taxon>
        <taxon>fabids</taxon>
        <taxon>Rosales</taxon>
        <taxon>Rosaceae</taxon>
        <taxon>Rosoideae</taxon>
        <taxon>Rosoideae incertae sedis</taxon>
        <taxon>Rosa</taxon>
    </lineage>
</organism>
<reference evidence="1 2" key="1">
    <citation type="journal article" date="2018" name="Nat. Genet.">
        <title>The Rosa genome provides new insights in the design of modern roses.</title>
        <authorList>
            <person name="Bendahmane M."/>
        </authorList>
    </citation>
    <scope>NUCLEOTIDE SEQUENCE [LARGE SCALE GENOMIC DNA]</scope>
    <source>
        <strain evidence="2">cv. Old Blush</strain>
    </source>
</reference>
<dbReference type="EMBL" id="PDCK01000041">
    <property type="protein sequence ID" value="PRQ45739.1"/>
    <property type="molecule type" value="Genomic_DNA"/>
</dbReference>
<dbReference type="Proteomes" id="UP000238479">
    <property type="component" value="Chromosome 3"/>
</dbReference>
<keyword evidence="2" id="KW-1185">Reference proteome</keyword>
<dbReference type="STRING" id="74649.A0A2P6RH40"/>
<gene>
    <name evidence="1" type="ORF">RchiOBHm_Chr3g0494921</name>
</gene>
<protein>
    <submittedName>
        <fullName evidence="1">Uncharacterized protein</fullName>
    </submittedName>
</protein>
<accession>A0A2P6RH40</accession>
<dbReference type="AlphaFoldDB" id="A0A2P6RH40"/>
<evidence type="ECO:0000313" key="2">
    <source>
        <dbReference type="Proteomes" id="UP000238479"/>
    </source>
</evidence>